<evidence type="ECO:0000256" key="2">
    <source>
        <dbReference type="ARBA" id="ARBA00003138"/>
    </source>
</evidence>
<comment type="similarity">
    <text evidence="10">Belongs to the phosphofructokinase type A (PFKA) family.</text>
</comment>
<accession>E1JXK6</accession>
<evidence type="ECO:0000256" key="1">
    <source>
        <dbReference type="ARBA" id="ARBA00001946"/>
    </source>
</evidence>
<evidence type="ECO:0000256" key="10">
    <source>
        <dbReference type="ARBA" id="ARBA00038478"/>
    </source>
</evidence>
<keyword evidence="7" id="KW-0067">ATP-binding</keyword>
<sequence length="444" mass="47382">MRNNKDAILDLSLTPEDTAVTTLGAPACDSPKHVGTFVLDDAAVLVGITRASVSCDSQVPVFFEEAGPRQKIFFSPHKTKLAVVTCGGICPGINDVIRSIVMEAHHQYGAAATLGIRYGLRGFIPACRHDVREFSPENVAEIHQFGGTVLGSSRGPQPVDEIVDAMERLGIGFCIFIGGVGTMRAAQAIQTEIASRNLAIGIVCIPKTVDNDIHFVSRTFGFLTAAEQATESIACAHVEALGAPYGIGLVKLMGRQSGFIAAEASMGLKHVNMVLVPEEPFSLTGPGGVLEVLEKRLRSRGHAVIVAAEGAGQHLIPATGRFDPSGNPVLGDFCGLFAREIKRHFKEQGLPITLKSIDPSYIVRAVPANTADAVYCGFLGRLAVHAGMAGKTGIMIGSVNDHYVHVPLSLVTRERKHIDINSEYWQAVLDSTGQPRFAAQFDQP</sequence>
<evidence type="ECO:0000256" key="7">
    <source>
        <dbReference type="ARBA" id="ARBA00022840"/>
    </source>
</evidence>
<dbReference type="SUPFAM" id="SSF53784">
    <property type="entry name" value="Phosphofructokinase"/>
    <property type="match status" value="1"/>
</dbReference>
<comment type="cofactor">
    <cofactor evidence="1">
        <name>Mg(2+)</name>
        <dbReference type="ChEBI" id="CHEBI:18420"/>
    </cofactor>
</comment>
<evidence type="ECO:0000256" key="11">
    <source>
        <dbReference type="ARBA" id="ARBA00048070"/>
    </source>
</evidence>
<evidence type="ECO:0000256" key="3">
    <source>
        <dbReference type="ARBA" id="ARBA00022679"/>
    </source>
</evidence>
<dbReference type="PIRSF" id="PIRSF000534">
    <property type="entry name" value="PPi_PFK_TP0108"/>
    <property type="match status" value="1"/>
</dbReference>
<dbReference type="RefSeq" id="WP_005994094.1">
    <property type="nucleotide sequence ID" value="NZ_AECZ01000014.1"/>
</dbReference>
<comment type="catalytic activity">
    <reaction evidence="12">
        <text>beta-D-fructose 6-phosphate + diphosphate = beta-D-fructose 1,6-bisphosphate + phosphate + H(+)</text>
        <dbReference type="Rhea" id="RHEA:13613"/>
        <dbReference type="ChEBI" id="CHEBI:15378"/>
        <dbReference type="ChEBI" id="CHEBI:32966"/>
        <dbReference type="ChEBI" id="CHEBI:33019"/>
        <dbReference type="ChEBI" id="CHEBI:43474"/>
        <dbReference type="ChEBI" id="CHEBI:57634"/>
        <dbReference type="EC" id="2.7.1.90"/>
    </reaction>
</comment>
<dbReference type="Gene3D" id="3.40.50.450">
    <property type="match status" value="1"/>
</dbReference>
<evidence type="ECO:0000256" key="9">
    <source>
        <dbReference type="ARBA" id="ARBA00023152"/>
    </source>
</evidence>
<dbReference type="PANTHER" id="PTHR45770">
    <property type="entry name" value="ATP-DEPENDENT 6-PHOSPHOFRUCTOKINASE 1"/>
    <property type="match status" value="1"/>
</dbReference>
<comment type="catalytic activity">
    <reaction evidence="11">
        <text>beta-D-fructose 6-phosphate + ATP = beta-D-fructose 1,6-bisphosphate + ADP + H(+)</text>
        <dbReference type="Rhea" id="RHEA:16109"/>
        <dbReference type="ChEBI" id="CHEBI:15378"/>
        <dbReference type="ChEBI" id="CHEBI:30616"/>
        <dbReference type="ChEBI" id="CHEBI:32966"/>
        <dbReference type="ChEBI" id="CHEBI:57634"/>
        <dbReference type="ChEBI" id="CHEBI:456216"/>
        <dbReference type="EC" id="2.7.1.11"/>
    </reaction>
</comment>
<reference evidence="14 15" key="1">
    <citation type="submission" date="2010-08" db="EMBL/GenBank/DDBJ databases">
        <title>The draft genome of Desulfovibrio fructosovorans JJ.</title>
        <authorList>
            <consortium name="US DOE Joint Genome Institute (JGI-PGF)"/>
            <person name="Lucas S."/>
            <person name="Copeland A."/>
            <person name="Lapidus A."/>
            <person name="Cheng J.-F."/>
            <person name="Bruce D."/>
            <person name="Goodwin L."/>
            <person name="Pitluck S."/>
            <person name="Land M.L."/>
            <person name="Hauser L."/>
            <person name="Chang Y.-J."/>
            <person name="Jeffries C."/>
            <person name="Wall J.D."/>
            <person name="Stahl D.A."/>
            <person name="Arkin A.P."/>
            <person name="Dehal P."/>
            <person name="Stolyar S.M."/>
            <person name="Hazen T.C."/>
            <person name="Woyke T.J."/>
        </authorList>
    </citation>
    <scope>NUCLEOTIDE SEQUENCE [LARGE SCALE GENOMIC DNA]</scope>
    <source>
        <strain evidence="14 15">JJ</strain>
    </source>
</reference>
<evidence type="ECO:0000313" key="14">
    <source>
        <dbReference type="EMBL" id="EFL50983.1"/>
    </source>
</evidence>
<dbReference type="GO" id="GO:0006002">
    <property type="term" value="P:fructose 6-phosphate metabolic process"/>
    <property type="evidence" value="ECO:0007669"/>
    <property type="project" value="InterPro"/>
</dbReference>
<dbReference type="InterPro" id="IPR035966">
    <property type="entry name" value="PKF_sf"/>
</dbReference>
<dbReference type="InterPro" id="IPR000023">
    <property type="entry name" value="Phosphofructokinase_dom"/>
</dbReference>
<dbReference type="GO" id="GO:0003872">
    <property type="term" value="F:6-phosphofructokinase activity"/>
    <property type="evidence" value="ECO:0007669"/>
    <property type="project" value="UniProtKB-EC"/>
</dbReference>
<dbReference type="UniPathway" id="UPA00109">
    <property type="reaction ID" value="UER00182"/>
</dbReference>
<dbReference type="PRINTS" id="PR00476">
    <property type="entry name" value="PHFRCTKINASE"/>
</dbReference>
<comment type="function">
    <text evidence="2">Catalyzes the phosphorylation of D-fructose 6-phosphate, the first committing step of glycolysis. Uses inorganic phosphate (PPi) as phosphoryl donor instead of ATP like common ATP-dependent phosphofructokinases (ATP-PFKs), which renders the reaction reversible, and can thus function both in glycolysis and gluconeogenesis. Consistently, PPi-PFK can replace the enzymes of both the forward (ATP-PFK) and reverse (fructose-bisphosphatase (FBPase)) reactions.</text>
</comment>
<evidence type="ECO:0000313" key="15">
    <source>
        <dbReference type="Proteomes" id="UP000006250"/>
    </source>
</evidence>
<organism evidence="14 15">
    <name type="scientific">Solidesulfovibrio fructosivorans JJ]</name>
    <dbReference type="NCBI Taxonomy" id="596151"/>
    <lineage>
        <taxon>Bacteria</taxon>
        <taxon>Pseudomonadati</taxon>
        <taxon>Thermodesulfobacteriota</taxon>
        <taxon>Desulfovibrionia</taxon>
        <taxon>Desulfovibrionales</taxon>
        <taxon>Desulfovibrionaceae</taxon>
        <taxon>Solidesulfovibrio</taxon>
    </lineage>
</organism>
<dbReference type="STRING" id="596151.DesfrDRAFT_2355"/>
<dbReference type="GO" id="GO:0005524">
    <property type="term" value="F:ATP binding"/>
    <property type="evidence" value="ECO:0007669"/>
    <property type="project" value="UniProtKB-KW"/>
</dbReference>
<dbReference type="GO" id="GO:0047334">
    <property type="term" value="F:diphosphate-fructose-6-phosphate 1-phosphotransferase activity"/>
    <property type="evidence" value="ECO:0007669"/>
    <property type="project" value="UniProtKB-EC"/>
</dbReference>
<evidence type="ECO:0000256" key="4">
    <source>
        <dbReference type="ARBA" id="ARBA00022723"/>
    </source>
</evidence>
<proteinExistence type="inferred from homology"/>
<keyword evidence="6 14" id="KW-0418">Kinase</keyword>
<feature type="domain" description="Phosphofructokinase" evidence="13">
    <location>
        <begin position="80"/>
        <end position="385"/>
    </location>
</feature>
<keyword evidence="3 14" id="KW-0808">Transferase</keyword>
<dbReference type="GO" id="GO:0046872">
    <property type="term" value="F:metal ion binding"/>
    <property type="evidence" value="ECO:0007669"/>
    <property type="project" value="UniProtKB-KW"/>
</dbReference>
<dbReference type="NCBIfam" id="NF005301">
    <property type="entry name" value="PRK06830.1"/>
    <property type="match status" value="1"/>
</dbReference>
<evidence type="ECO:0000256" key="6">
    <source>
        <dbReference type="ARBA" id="ARBA00022777"/>
    </source>
</evidence>
<dbReference type="AlphaFoldDB" id="E1JXK6"/>
<evidence type="ECO:0000256" key="5">
    <source>
        <dbReference type="ARBA" id="ARBA00022741"/>
    </source>
</evidence>
<protein>
    <submittedName>
        <fullName evidence="14">6-phosphofructokinase</fullName>
        <ecNumber evidence="14">2.7.1.11</ecNumber>
    </submittedName>
</protein>
<dbReference type="InterPro" id="IPR022953">
    <property type="entry name" value="ATP_PFK"/>
</dbReference>
<dbReference type="eggNOG" id="COG0205">
    <property type="taxonomic scope" value="Bacteria"/>
</dbReference>
<comment type="caution">
    <text evidence="14">The sequence shown here is derived from an EMBL/GenBank/DDBJ whole genome shotgun (WGS) entry which is preliminary data.</text>
</comment>
<name>E1JXK6_SOLFR</name>
<keyword evidence="15" id="KW-1185">Reference proteome</keyword>
<keyword evidence="5" id="KW-0547">Nucleotide-binding</keyword>
<keyword evidence="4" id="KW-0479">Metal-binding</keyword>
<dbReference type="Pfam" id="PF00365">
    <property type="entry name" value="PFK"/>
    <property type="match status" value="1"/>
</dbReference>
<keyword evidence="9" id="KW-0324">Glycolysis</keyword>
<dbReference type="EMBL" id="AECZ01000014">
    <property type="protein sequence ID" value="EFL50983.1"/>
    <property type="molecule type" value="Genomic_DNA"/>
</dbReference>
<dbReference type="EC" id="2.7.1.11" evidence="14"/>
<evidence type="ECO:0000259" key="13">
    <source>
        <dbReference type="Pfam" id="PF00365"/>
    </source>
</evidence>
<keyword evidence="8" id="KW-0460">Magnesium</keyword>
<evidence type="ECO:0000256" key="12">
    <source>
        <dbReference type="ARBA" id="ARBA00048072"/>
    </source>
</evidence>
<evidence type="ECO:0000256" key="8">
    <source>
        <dbReference type="ARBA" id="ARBA00022842"/>
    </source>
</evidence>
<dbReference type="InterPro" id="IPR012004">
    <property type="entry name" value="PyroP-dep_PFK_TP0108"/>
</dbReference>
<gene>
    <name evidence="14" type="ORF">DesfrDRAFT_2355</name>
</gene>
<dbReference type="GO" id="GO:0005737">
    <property type="term" value="C:cytoplasm"/>
    <property type="evidence" value="ECO:0007669"/>
    <property type="project" value="UniProtKB-ARBA"/>
</dbReference>
<dbReference type="OrthoDB" id="9802503at2"/>
<dbReference type="Proteomes" id="UP000006250">
    <property type="component" value="Unassembled WGS sequence"/>
</dbReference>
<dbReference type="InterPro" id="IPR050929">
    <property type="entry name" value="PFKA"/>
</dbReference>